<evidence type="ECO:0000313" key="1">
    <source>
        <dbReference type="EMBL" id="MPC22905.1"/>
    </source>
</evidence>
<protein>
    <submittedName>
        <fullName evidence="1">Uncharacterized protein</fullName>
    </submittedName>
</protein>
<organism evidence="1 2">
    <name type="scientific">Portunus trituberculatus</name>
    <name type="common">Swimming crab</name>
    <name type="synonym">Neptunus trituberculatus</name>
    <dbReference type="NCBI Taxonomy" id="210409"/>
    <lineage>
        <taxon>Eukaryota</taxon>
        <taxon>Metazoa</taxon>
        <taxon>Ecdysozoa</taxon>
        <taxon>Arthropoda</taxon>
        <taxon>Crustacea</taxon>
        <taxon>Multicrustacea</taxon>
        <taxon>Malacostraca</taxon>
        <taxon>Eumalacostraca</taxon>
        <taxon>Eucarida</taxon>
        <taxon>Decapoda</taxon>
        <taxon>Pleocyemata</taxon>
        <taxon>Brachyura</taxon>
        <taxon>Eubrachyura</taxon>
        <taxon>Portunoidea</taxon>
        <taxon>Portunidae</taxon>
        <taxon>Portuninae</taxon>
        <taxon>Portunus</taxon>
    </lineage>
</organism>
<dbReference type="EMBL" id="VSRR010001141">
    <property type="protein sequence ID" value="MPC22905.1"/>
    <property type="molecule type" value="Genomic_DNA"/>
</dbReference>
<sequence length="127" mass="14501">MSTLTSYSVRSPAKLFGVTVDDELTSTQQQQQLENVQKRACRDILGHANANYSQKNLQKLTDDSWKRLVQACDSSCELHFQDLVVVWSNHAMSILSLPRLSIKHREALEKLGRSLLLHPRLRHLLPP</sequence>
<evidence type="ECO:0000313" key="2">
    <source>
        <dbReference type="Proteomes" id="UP000324222"/>
    </source>
</evidence>
<comment type="caution">
    <text evidence="1">The sequence shown here is derived from an EMBL/GenBank/DDBJ whole genome shotgun (WGS) entry which is preliminary data.</text>
</comment>
<accession>A0A5B7DNW5</accession>
<gene>
    <name evidence="1" type="ORF">E2C01_015932</name>
</gene>
<proteinExistence type="predicted"/>
<dbReference type="AlphaFoldDB" id="A0A5B7DNW5"/>
<name>A0A5B7DNW5_PORTR</name>
<reference evidence="1 2" key="1">
    <citation type="submission" date="2019-05" db="EMBL/GenBank/DDBJ databases">
        <title>Another draft genome of Portunus trituberculatus and its Hox gene families provides insights of decapod evolution.</title>
        <authorList>
            <person name="Jeong J.-H."/>
            <person name="Song I."/>
            <person name="Kim S."/>
            <person name="Choi T."/>
            <person name="Kim D."/>
            <person name="Ryu S."/>
            <person name="Kim W."/>
        </authorList>
    </citation>
    <scope>NUCLEOTIDE SEQUENCE [LARGE SCALE GENOMIC DNA]</scope>
    <source>
        <tissue evidence="1">Muscle</tissue>
    </source>
</reference>
<dbReference type="Proteomes" id="UP000324222">
    <property type="component" value="Unassembled WGS sequence"/>
</dbReference>
<keyword evidence="2" id="KW-1185">Reference proteome</keyword>